<feature type="transmembrane region" description="Helical" evidence="6">
    <location>
        <begin position="54"/>
        <end position="76"/>
    </location>
</feature>
<dbReference type="GO" id="GO:0005886">
    <property type="term" value="C:plasma membrane"/>
    <property type="evidence" value="ECO:0007669"/>
    <property type="project" value="UniProtKB-SubCell"/>
</dbReference>
<reference evidence="7" key="1">
    <citation type="submission" date="2020-10" db="EMBL/GenBank/DDBJ databases">
        <authorList>
            <person name="Gilroy R."/>
        </authorList>
    </citation>
    <scope>NUCLEOTIDE SEQUENCE</scope>
    <source>
        <strain evidence="7">7293</strain>
    </source>
</reference>
<evidence type="ECO:0000256" key="6">
    <source>
        <dbReference type="SAM" id="Phobius"/>
    </source>
</evidence>
<keyword evidence="3 6" id="KW-0812">Transmembrane</keyword>
<feature type="transmembrane region" description="Helical" evidence="6">
    <location>
        <begin position="144"/>
        <end position="163"/>
    </location>
</feature>
<accession>A0A9D9DZC7</accession>
<dbReference type="Pfam" id="PF02653">
    <property type="entry name" value="BPD_transp_2"/>
    <property type="match status" value="1"/>
</dbReference>
<protein>
    <submittedName>
        <fullName evidence="7">ABC transporter permease</fullName>
    </submittedName>
</protein>
<organism evidence="7 8">
    <name type="scientific">Candidatus Ornithospirochaeta stercoripullorum</name>
    <dbReference type="NCBI Taxonomy" id="2840899"/>
    <lineage>
        <taxon>Bacteria</taxon>
        <taxon>Pseudomonadati</taxon>
        <taxon>Spirochaetota</taxon>
        <taxon>Spirochaetia</taxon>
        <taxon>Spirochaetales</taxon>
        <taxon>Spirochaetaceae</taxon>
        <taxon>Spirochaetaceae incertae sedis</taxon>
        <taxon>Candidatus Ornithospirochaeta</taxon>
    </lineage>
</organism>
<comment type="caution">
    <text evidence="7">The sequence shown here is derived from an EMBL/GenBank/DDBJ whole genome shotgun (WGS) entry which is preliminary data.</text>
</comment>
<comment type="subcellular location">
    <subcellularLocation>
        <location evidence="1">Cell membrane</location>
        <topology evidence="1">Multi-pass membrane protein</topology>
    </subcellularLocation>
</comment>
<evidence type="ECO:0000313" key="8">
    <source>
        <dbReference type="Proteomes" id="UP000823615"/>
    </source>
</evidence>
<dbReference type="CDD" id="cd06580">
    <property type="entry name" value="TM_PBP1_transp_TpRbsC_like"/>
    <property type="match status" value="1"/>
</dbReference>
<keyword evidence="5 6" id="KW-0472">Membrane</keyword>
<feature type="transmembrane region" description="Helical" evidence="6">
    <location>
        <begin position="265"/>
        <end position="283"/>
    </location>
</feature>
<gene>
    <name evidence="7" type="ORF">IAA97_02430</name>
</gene>
<evidence type="ECO:0000256" key="5">
    <source>
        <dbReference type="ARBA" id="ARBA00023136"/>
    </source>
</evidence>
<dbReference type="GO" id="GO:0022857">
    <property type="term" value="F:transmembrane transporter activity"/>
    <property type="evidence" value="ECO:0007669"/>
    <property type="project" value="InterPro"/>
</dbReference>
<feature type="transmembrane region" description="Helical" evidence="6">
    <location>
        <begin position="88"/>
        <end position="106"/>
    </location>
</feature>
<dbReference type="InterPro" id="IPR001851">
    <property type="entry name" value="ABC_transp_permease"/>
</dbReference>
<proteinExistence type="predicted"/>
<feature type="transmembrane region" description="Helical" evidence="6">
    <location>
        <begin position="231"/>
        <end position="253"/>
    </location>
</feature>
<sequence length="354" mass="37798">MNTKSINRLIDSAKLLLVVVIACLLVSLIILSVSEEPGVAISSFFLGPFTSLRRIGNIFEGAVPLIFTALAVTLIFRAGQFSMISEGSFFIGITGAMMVGIALPLPPVVHPAVALLTAGIFGAIAAAIPALLKLKWQASEVVTSIMLNYIIQFFALYLVNYHFREPEASSLASLKIAESAELPCIIPGTKVHLGLIIALVCCAVLWFYIFKTRQGFRIRLVGDNARFSSYVGIKSALVMVGAQILAGFVAGLGGGVEFLGMYTRFKWTSSPGYGWTGIAVALLARRNPILVPFAALFIAYLEVGSGIMARSSDVSAEVVDIIQGVIMLMIAADALLQGWKQRLIVHSATEGGKA</sequence>
<evidence type="ECO:0000256" key="2">
    <source>
        <dbReference type="ARBA" id="ARBA00022475"/>
    </source>
</evidence>
<dbReference type="PANTHER" id="PTHR47089">
    <property type="entry name" value="ABC TRANSPORTER, PERMEASE PROTEIN"/>
    <property type="match status" value="1"/>
</dbReference>
<feature type="transmembrane region" description="Helical" evidence="6">
    <location>
        <begin position="290"/>
        <end position="309"/>
    </location>
</feature>
<reference evidence="7" key="2">
    <citation type="journal article" date="2021" name="PeerJ">
        <title>Extensive microbial diversity within the chicken gut microbiome revealed by metagenomics and culture.</title>
        <authorList>
            <person name="Gilroy R."/>
            <person name="Ravi A."/>
            <person name="Getino M."/>
            <person name="Pursley I."/>
            <person name="Horton D.L."/>
            <person name="Alikhan N.F."/>
            <person name="Baker D."/>
            <person name="Gharbi K."/>
            <person name="Hall N."/>
            <person name="Watson M."/>
            <person name="Adriaenssens E.M."/>
            <person name="Foster-Nyarko E."/>
            <person name="Jarju S."/>
            <person name="Secka A."/>
            <person name="Antonio M."/>
            <person name="Oren A."/>
            <person name="Chaudhuri R.R."/>
            <person name="La Ragione R."/>
            <person name="Hildebrand F."/>
            <person name="Pallen M.J."/>
        </authorList>
    </citation>
    <scope>NUCLEOTIDE SEQUENCE</scope>
    <source>
        <strain evidence="7">7293</strain>
    </source>
</reference>
<feature type="transmembrane region" description="Helical" evidence="6">
    <location>
        <begin position="112"/>
        <end position="132"/>
    </location>
</feature>
<feature type="transmembrane region" description="Helical" evidence="6">
    <location>
        <begin position="12"/>
        <end position="34"/>
    </location>
</feature>
<dbReference type="AlphaFoldDB" id="A0A9D9DZC7"/>
<keyword evidence="2" id="KW-1003">Cell membrane</keyword>
<evidence type="ECO:0000313" key="7">
    <source>
        <dbReference type="EMBL" id="MBO8435822.1"/>
    </source>
</evidence>
<keyword evidence="4 6" id="KW-1133">Transmembrane helix</keyword>
<evidence type="ECO:0000256" key="1">
    <source>
        <dbReference type="ARBA" id="ARBA00004651"/>
    </source>
</evidence>
<evidence type="ECO:0000256" key="3">
    <source>
        <dbReference type="ARBA" id="ARBA00022692"/>
    </source>
</evidence>
<name>A0A9D9DZC7_9SPIO</name>
<feature type="transmembrane region" description="Helical" evidence="6">
    <location>
        <begin position="321"/>
        <end position="339"/>
    </location>
</feature>
<dbReference type="EMBL" id="JADIMT010000034">
    <property type="protein sequence ID" value="MBO8435822.1"/>
    <property type="molecule type" value="Genomic_DNA"/>
</dbReference>
<feature type="transmembrane region" description="Helical" evidence="6">
    <location>
        <begin position="191"/>
        <end position="210"/>
    </location>
</feature>
<dbReference type="PANTHER" id="PTHR47089:SF1">
    <property type="entry name" value="GUANOSINE ABC TRANSPORTER PERMEASE PROTEIN NUPP"/>
    <property type="match status" value="1"/>
</dbReference>
<dbReference type="Proteomes" id="UP000823615">
    <property type="component" value="Unassembled WGS sequence"/>
</dbReference>
<evidence type="ECO:0000256" key="4">
    <source>
        <dbReference type="ARBA" id="ARBA00022989"/>
    </source>
</evidence>